<name>A0ACA9PUQ6_9GLOM</name>
<comment type="caution">
    <text evidence="1">The sequence shown here is derived from an EMBL/GenBank/DDBJ whole genome shotgun (WGS) entry which is preliminary data.</text>
</comment>
<reference evidence="1" key="1">
    <citation type="submission" date="2021-06" db="EMBL/GenBank/DDBJ databases">
        <authorList>
            <person name="Kallberg Y."/>
            <person name="Tangrot J."/>
            <person name="Rosling A."/>
        </authorList>
    </citation>
    <scope>NUCLEOTIDE SEQUENCE</scope>
    <source>
        <strain evidence="1">28 12/20/2015</strain>
    </source>
</reference>
<gene>
    <name evidence="1" type="ORF">SPELUC_LOCUS12556</name>
</gene>
<evidence type="ECO:0000313" key="1">
    <source>
        <dbReference type="EMBL" id="CAG8722977.1"/>
    </source>
</evidence>
<evidence type="ECO:0000313" key="2">
    <source>
        <dbReference type="Proteomes" id="UP000789366"/>
    </source>
</evidence>
<dbReference type="Proteomes" id="UP000789366">
    <property type="component" value="Unassembled WGS sequence"/>
</dbReference>
<dbReference type="EMBL" id="CAJVPW010030118">
    <property type="protein sequence ID" value="CAG8722977.1"/>
    <property type="molecule type" value="Genomic_DNA"/>
</dbReference>
<proteinExistence type="predicted"/>
<feature type="non-terminal residue" evidence="1">
    <location>
        <position position="152"/>
    </location>
</feature>
<accession>A0ACA9PUQ6</accession>
<sequence>MSNETKIENEIFYYGLLVKKYGLQFADNLAIKPKQKLKIIEFDELTKKSQIKLVFSTKPKDTFLLQNEIDPSAINSKYYDLISNVDENLIDKKEKSEKFQSFPVYIAILCPQAEIVLENQQIEPSEKLKISVKEALDHNNPYHKLIEIFETY</sequence>
<protein>
    <submittedName>
        <fullName evidence="1">206_t:CDS:1</fullName>
    </submittedName>
</protein>
<keyword evidence="2" id="KW-1185">Reference proteome</keyword>
<organism evidence="1 2">
    <name type="scientific">Cetraspora pellucida</name>
    <dbReference type="NCBI Taxonomy" id="1433469"/>
    <lineage>
        <taxon>Eukaryota</taxon>
        <taxon>Fungi</taxon>
        <taxon>Fungi incertae sedis</taxon>
        <taxon>Mucoromycota</taxon>
        <taxon>Glomeromycotina</taxon>
        <taxon>Glomeromycetes</taxon>
        <taxon>Diversisporales</taxon>
        <taxon>Gigasporaceae</taxon>
        <taxon>Cetraspora</taxon>
    </lineage>
</organism>